<dbReference type="RefSeq" id="WP_230339628.1">
    <property type="nucleotide sequence ID" value="NZ_CP069798.1"/>
</dbReference>
<dbReference type="KEGG" id="ptes:JQU52_02740"/>
<gene>
    <name evidence="2" type="ORF">JQU52_02740</name>
</gene>
<dbReference type="Gene3D" id="1.20.5.170">
    <property type="match status" value="1"/>
</dbReference>
<dbReference type="GO" id="GO:0042262">
    <property type="term" value="P:DNA protection"/>
    <property type="evidence" value="ECO:0007669"/>
    <property type="project" value="InterPro"/>
</dbReference>
<protein>
    <submittedName>
        <fullName evidence="2">Host-nuclease inhibitor Gam family protein</fullName>
    </submittedName>
</protein>
<dbReference type="Proteomes" id="UP000653156">
    <property type="component" value="Chromosome"/>
</dbReference>
<name>A0A892ZI73_9NEIS</name>
<reference evidence="2" key="1">
    <citation type="submission" date="2021-02" db="EMBL/GenBank/DDBJ databases">
        <title>Neisseriaceae sp. 26B isolated from the cloaca of a Common Toad-headed Turtle (Mesoclemmys nasuta).</title>
        <authorList>
            <person name="Spergser J."/>
            <person name="Busse H.-J."/>
        </authorList>
    </citation>
    <scope>NUCLEOTIDE SEQUENCE</scope>
    <source>
        <strain evidence="2">26B</strain>
    </source>
</reference>
<dbReference type="Pfam" id="PF07352">
    <property type="entry name" value="Phage_Mu_Gam"/>
    <property type="match status" value="1"/>
</dbReference>
<accession>A0A892ZI73</accession>
<keyword evidence="1" id="KW-0175">Coiled coil</keyword>
<dbReference type="AlphaFoldDB" id="A0A892ZI73"/>
<dbReference type="SUPFAM" id="SSF161266">
    <property type="entry name" value="Gam-like"/>
    <property type="match status" value="1"/>
</dbReference>
<dbReference type="InterPro" id="IPR009951">
    <property type="entry name" value="Host-nuc_inhib_Gam"/>
</dbReference>
<keyword evidence="3" id="KW-1185">Reference proteome</keyword>
<sequence length="161" mass="17569">MSPIIYTSAEAFQAAFSLLAKLEQQRASKAAKLQAKINALQAKHNEDTSDLCEEIDTIRTALYAYAHEHRAELTDNGKSKTVAMGSGSIKWRKQPAKVEISGDVAAVLAALKRRRLGRFIRVKEELDKAALLKDPAAIKTPIQGLQIVQGVETLSIDTGVK</sequence>
<evidence type="ECO:0000313" key="3">
    <source>
        <dbReference type="Proteomes" id="UP000653156"/>
    </source>
</evidence>
<feature type="coiled-coil region" evidence="1">
    <location>
        <begin position="19"/>
        <end position="50"/>
    </location>
</feature>
<organism evidence="2 3">
    <name type="scientific">Paralysiella testudinis</name>
    <dbReference type="NCBI Taxonomy" id="2809020"/>
    <lineage>
        <taxon>Bacteria</taxon>
        <taxon>Pseudomonadati</taxon>
        <taxon>Pseudomonadota</taxon>
        <taxon>Betaproteobacteria</taxon>
        <taxon>Neisseriales</taxon>
        <taxon>Neisseriaceae</taxon>
        <taxon>Paralysiella</taxon>
    </lineage>
</organism>
<dbReference type="EMBL" id="CP069798">
    <property type="protein sequence ID" value="QRQ82343.1"/>
    <property type="molecule type" value="Genomic_DNA"/>
</dbReference>
<dbReference type="GO" id="GO:0003690">
    <property type="term" value="F:double-stranded DNA binding"/>
    <property type="evidence" value="ECO:0007669"/>
    <property type="project" value="InterPro"/>
</dbReference>
<evidence type="ECO:0000256" key="1">
    <source>
        <dbReference type="SAM" id="Coils"/>
    </source>
</evidence>
<proteinExistence type="predicted"/>
<evidence type="ECO:0000313" key="2">
    <source>
        <dbReference type="EMBL" id="QRQ82343.1"/>
    </source>
</evidence>